<proteinExistence type="predicted"/>
<accession>F0EWG6</accession>
<dbReference type="AlphaFoldDB" id="F0EWG6"/>
<gene>
    <name evidence="1" type="ORF">HMPREF9098_0200</name>
</gene>
<sequence length="283" mass="31041">MMNRLFMGLCVYAALAGCHRSETLPEKAGGTAVAEKAEERIPSDVPPTPKSLGIAYPEFPSEITLSTAETYRSSLQYQKTDRRETVYFTRNGQAADRPQPNGYYREVLGKTTDGRTVAADYYQEGKTLRIAPFVIRAKGGILRFAPKGNADSMIVRFGKNGRLADIEEYRDGVPVSPIASYHSGRLVAQTKDKILTAYYEDGKTVAMVYDMAGGGGQGGKITYFRPDGSAIGMIELVQNVPEIRFSWDASGRKTNPESVAAEARAAEKRYVEVGQLVRASIEE</sequence>
<organism evidence="1 2">
    <name type="scientific">Kingella denitrificans ATCC 33394</name>
    <dbReference type="NCBI Taxonomy" id="888741"/>
    <lineage>
        <taxon>Bacteria</taxon>
        <taxon>Pseudomonadati</taxon>
        <taxon>Pseudomonadota</taxon>
        <taxon>Betaproteobacteria</taxon>
        <taxon>Neisseriales</taxon>
        <taxon>Neisseriaceae</taxon>
        <taxon>Kingella</taxon>
    </lineage>
</organism>
<name>F0EWG6_9NEIS</name>
<dbReference type="EMBL" id="AEWV01000005">
    <property type="protein sequence ID" value="EGC18394.1"/>
    <property type="molecule type" value="Genomic_DNA"/>
</dbReference>
<dbReference type="HOGENOM" id="CLU_982727_0_0_4"/>
<dbReference type="PROSITE" id="PS51257">
    <property type="entry name" value="PROKAR_LIPOPROTEIN"/>
    <property type="match status" value="1"/>
</dbReference>
<comment type="caution">
    <text evidence="1">The sequence shown here is derived from an EMBL/GenBank/DDBJ whole genome shotgun (WGS) entry which is preliminary data.</text>
</comment>
<evidence type="ECO:0000313" key="1">
    <source>
        <dbReference type="EMBL" id="EGC18394.1"/>
    </source>
</evidence>
<dbReference type="Proteomes" id="UP000004088">
    <property type="component" value="Unassembled WGS sequence"/>
</dbReference>
<dbReference type="RefSeq" id="WP_003781069.1">
    <property type="nucleotide sequence ID" value="NZ_GL870929.1"/>
</dbReference>
<protein>
    <recommendedName>
        <fullName evidence="3">MORN repeat protein</fullName>
    </recommendedName>
</protein>
<evidence type="ECO:0000313" key="2">
    <source>
        <dbReference type="Proteomes" id="UP000004088"/>
    </source>
</evidence>
<reference evidence="1 2" key="1">
    <citation type="submission" date="2011-01" db="EMBL/GenBank/DDBJ databases">
        <authorList>
            <person name="Muzny D."/>
            <person name="Qin X."/>
            <person name="Deng J."/>
            <person name="Jiang H."/>
            <person name="Liu Y."/>
            <person name="Qu J."/>
            <person name="Song X.-Z."/>
            <person name="Zhang L."/>
            <person name="Thornton R."/>
            <person name="Coyle M."/>
            <person name="Francisco L."/>
            <person name="Jackson L."/>
            <person name="Javaid M."/>
            <person name="Korchina V."/>
            <person name="Kovar C."/>
            <person name="Mata R."/>
            <person name="Mathew T."/>
            <person name="Ngo R."/>
            <person name="Nguyen L."/>
            <person name="Nguyen N."/>
            <person name="Okwuonu G."/>
            <person name="Ongeri F."/>
            <person name="Pham C."/>
            <person name="Simmons D."/>
            <person name="Wilczek-Boney K."/>
            <person name="Hale W."/>
            <person name="Jakkamsetti A."/>
            <person name="Pham P."/>
            <person name="Ruth R."/>
            <person name="San Lucas F."/>
            <person name="Warren J."/>
            <person name="Zhang J."/>
            <person name="Zhao Z."/>
            <person name="Zhou C."/>
            <person name="Zhu D."/>
            <person name="Lee S."/>
            <person name="Bess C."/>
            <person name="Blankenburg K."/>
            <person name="Forbes L."/>
            <person name="Fu Q."/>
            <person name="Gubbala S."/>
            <person name="Hirani K."/>
            <person name="Jayaseelan J.C."/>
            <person name="Lara F."/>
            <person name="Munidasa M."/>
            <person name="Palculict T."/>
            <person name="Patil S."/>
            <person name="Pu L.-L."/>
            <person name="Saada N."/>
            <person name="Tang L."/>
            <person name="Weissenberger G."/>
            <person name="Zhu Y."/>
            <person name="Hemphill L."/>
            <person name="Shang Y."/>
            <person name="Youmans B."/>
            <person name="Ayvaz T."/>
            <person name="Ross M."/>
            <person name="Santibanez J."/>
            <person name="Aqrawi P."/>
            <person name="Gross S."/>
            <person name="Joshi V."/>
            <person name="Fowler G."/>
            <person name="Nazareth L."/>
            <person name="Reid J."/>
            <person name="Worley K."/>
            <person name="Petrosino J."/>
            <person name="Highlander S."/>
            <person name="Gibbs R."/>
        </authorList>
    </citation>
    <scope>NUCLEOTIDE SEQUENCE [LARGE SCALE GENOMIC DNA]</scope>
    <source>
        <strain evidence="1 2">ATCC 33394</strain>
    </source>
</reference>
<keyword evidence="2" id="KW-1185">Reference proteome</keyword>
<evidence type="ECO:0008006" key="3">
    <source>
        <dbReference type="Google" id="ProtNLM"/>
    </source>
</evidence>
<dbReference type="STRING" id="888741.HMPREF9098_0200"/>